<protein>
    <submittedName>
        <fullName evidence="2">Uncharacterized protein</fullName>
    </submittedName>
</protein>
<evidence type="ECO:0000313" key="3">
    <source>
        <dbReference type="Proteomes" id="UP000299102"/>
    </source>
</evidence>
<keyword evidence="3" id="KW-1185">Reference proteome</keyword>
<evidence type="ECO:0000313" key="2">
    <source>
        <dbReference type="EMBL" id="GBP66783.1"/>
    </source>
</evidence>
<dbReference type="OrthoDB" id="6493944at2759"/>
<feature type="compositionally biased region" description="Basic and acidic residues" evidence="1">
    <location>
        <begin position="156"/>
        <end position="166"/>
    </location>
</feature>
<feature type="compositionally biased region" description="Low complexity" evidence="1">
    <location>
        <begin position="170"/>
        <end position="179"/>
    </location>
</feature>
<feature type="region of interest" description="Disordered" evidence="1">
    <location>
        <begin position="1"/>
        <end position="35"/>
    </location>
</feature>
<dbReference type="PANTHER" id="PTHR36300:SF1">
    <property type="entry name" value="RAW, ISOFORM A"/>
    <property type="match status" value="1"/>
</dbReference>
<reference evidence="2 3" key="1">
    <citation type="journal article" date="2019" name="Commun. Biol.">
        <title>The bagworm genome reveals a unique fibroin gene that provides high tensile strength.</title>
        <authorList>
            <person name="Kono N."/>
            <person name="Nakamura H."/>
            <person name="Ohtoshi R."/>
            <person name="Tomita M."/>
            <person name="Numata K."/>
            <person name="Arakawa K."/>
        </authorList>
    </citation>
    <scope>NUCLEOTIDE SEQUENCE [LARGE SCALE GENOMIC DNA]</scope>
</reference>
<feature type="compositionally biased region" description="Low complexity" evidence="1">
    <location>
        <begin position="63"/>
        <end position="74"/>
    </location>
</feature>
<feature type="region of interest" description="Disordered" evidence="1">
    <location>
        <begin position="56"/>
        <end position="84"/>
    </location>
</feature>
<dbReference type="STRING" id="151549.A0A4C1XUR1"/>
<comment type="caution">
    <text evidence="2">The sequence shown here is derived from an EMBL/GenBank/DDBJ whole genome shotgun (WGS) entry which is preliminary data.</text>
</comment>
<proteinExistence type="predicted"/>
<feature type="region of interest" description="Disordered" evidence="1">
    <location>
        <begin position="143"/>
        <end position="219"/>
    </location>
</feature>
<dbReference type="EMBL" id="BGZK01000967">
    <property type="protein sequence ID" value="GBP66783.1"/>
    <property type="molecule type" value="Genomic_DNA"/>
</dbReference>
<feature type="compositionally biased region" description="Low complexity" evidence="1">
    <location>
        <begin position="144"/>
        <end position="154"/>
    </location>
</feature>
<dbReference type="AlphaFoldDB" id="A0A4C1XUR1"/>
<name>A0A4C1XUR1_EUMVA</name>
<organism evidence="2 3">
    <name type="scientific">Eumeta variegata</name>
    <name type="common">Bagworm moth</name>
    <name type="synonym">Eumeta japonica</name>
    <dbReference type="NCBI Taxonomy" id="151549"/>
    <lineage>
        <taxon>Eukaryota</taxon>
        <taxon>Metazoa</taxon>
        <taxon>Ecdysozoa</taxon>
        <taxon>Arthropoda</taxon>
        <taxon>Hexapoda</taxon>
        <taxon>Insecta</taxon>
        <taxon>Pterygota</taxon>
        <taxon>Neoptera</taxon>
        <taxon>Endopterygota</taxon>
        <taxon>Lepidoptera</taxon>
        <taxon>Glossata</taxon>
        <taxon>Ditrysia</taxon>
        <taxon>Tineoidea</taxon>
        <taxon>Psychidae</taxon>
        <taxon>Oiketicinae</taxon>
        <taxon>Eumeta</taxon>
    </lineage>
</organism>
<dbReference type="Proteomes" id="UP000299102">
    <property type="component" value="Unassembled WGS sequence"/>
</dbReference>
<accession>A0A4C1XUR1</accession>
<sequence length="323" mass="34902">MRNGYGSSESKTESAAGAAGAGAGRGNGLQPRPDNGLYAYNARLRACGKKLKLIIPKNGGTREGSSGESATESAGGAGGAGEAVFTPGTERRLERLPAMLGAPTHDVYLGGSFPSNCTRPEEMLRREGFSYVIPRANDYTRMFSAPARRSAPAHPESPRTDKKPRSGIDSVSPVPALATSPPPPDDVELRQRTPRDQPADRLSASDFYTVTEDHTPQPFKGTYDEDLLLGSRLLLFSLSAEAPCFSAMVLAAHYMGLRPHATVLLVQPMDVNAAHNYSEAAVKDYNRGRHYLTDLARRTKVPVFESTEEAVTHALRRLREDPH</sequence>
<dbReference type="PANTHER" id="PTHR36300">
    <property type="entry name" value="RAW, ISOFORM A"/>
    <property type="match status" value="1"/>
</dbReference>
<dbReference type="GO" id="GO:0005886">
    <property type="term" value="C:plasma membrane"/>
    <property type="evidence" value="ECO:0007669"/>
    <property type="project" value="TreeGrafter"/>
</dbReference>
<feature type="compositionally biased region" description="Basic and acidic residues" evidence="1">
    <location>
        <begin position="187"/>
        <end position="199"/>
    </location>
</feature>
<gene>
    <name evidence="2" type="ORF">EVAR_48190_1</name>
</gene>
<evidence type="ECO:0000256" key="1">
    <source>
        <dbReference type="SAM" id="MobiDB-lite"/>
    </source>
</evidence>